<dbReference type="SMART" id="SM00061">
    <property type="entry name" value="MATH"/>
    <property type="match status" value="1"/>
</dbReference>
<dbReference type="PANTHER" id="PTHR26379:SF483">
    <property type="entry name" value="OS11G0619800 PROTEIN"/>
    <property type="match status" value="1"/>
</dbReference>
<name>A0AAV5D3B7_ELECO</name>
<dbReference type="PANTHER" id="PTHR26379">
    <property type="entry name" value="BTB/POZ AND MATH DOMAIN-CONTAINING PROTEIN 1"/>
    <property type="match status" value="1"/>
</dbReference>
<dbReference type="InterPro" id="IPR056423">
    <property type="entry name" value="BACK_BPM_SPOP"/>
</dbReference>
<feature type="domain" description="BTB" evidence="3">
    <location>
        <begin position="191"/>
        <end position="252"/>
    </location>
</feature>
<feature type="domain" description="MATH" evidence="4">
    <location>
        <begin position="25"/>
        <end position="155"/>
    </location>
</feature>
<proteinExistence type="inferred from homology"/>
<evidence type="ECO:0000313" key="6">
    <source>
        <dbReference type="Proteomes" id="UP001054889"/>
    </source>
</evidence>
<dbReference type="Gene3D" id="1.25.40.420">
    <property type="match status" value="1"/>
</dbReference>
<dbReference type="Gene3D" id="3.30.710.10">
    <property type="entry name" value="Potassium Channel Kv1.1, Chain A"/>
    <property type="match status" value="1"/>
</dbReference>
<dbReference type="PROSITE" id="PS50097">
    <property type="entry name" value="BTB"/>
    <property type="match status" value="1"/>
</dbReference>
<dbReference type="Proteomes" id="UP001054889">
    <property type="component" value="Unassembled WGS sequence"/>
</dbReference>
<dbReference type="PROSITE" id="PS50144">
    <property type="entry name" value="MATH"/>
    <property type="match status" value="1"/>
</dbReference>
<dbReference type="Gene3D" id="2.60.210.10">
    <property type="entry name" value="Apoptosis, Tumor Necrosis Factor Receptor Associated Protein 2, Chain A"/>
    <property type="match status" value="1"/>
</dbReference>
<dbReference type="SUPFAM" id="SSF49599">
    <property type="entry name" value="TRAF domain-like"/>
    <property type="match status" value="1"/>
</dbReference>
<evidence type="ECO:0000313" key="5">
    <source>
        <dbReference type="EMBL" id="GJN04925.1"/>
    </source>
</evidence>
<dbReference type="SUPFAM" id="SSF54695">
    <property type="entry name" value="POZ domain"/>
    <property type="match status" value="1"/>
</dbReference>
<dbReference type="Pfam" id="PF22486">
    <property type="entry name" value="MATH_2"/>
    <property type="match status" value="1"/>
</dbReference>
<evidence type="ECO:0000259" key="3">
    <source>
        <dbReference type="PROSITE" id="PS50097"/>
    </source>
</evidence>
<comment type="caution">
    <text evidence="5">The sequence shown here is derived from an EMBL/GenBank/DDBJ whole genome shotgun (WGS) entry which is preliminary data.</text>
</comment>
<comment type="pathway">
    <text evidence="1">Protein modification; protein ubiquitination.</text>
</comment>
<reference evidence="5" key="1">
    <citation type="journal article" date="2018" name="DNA Res.">
        <title>Multiple hybrid de novo genome assembly of finger millet, an orphan allotetraploid crop.</title>
        <authorList>
            <person name="Hatakeyama M."/>
            <person name="Aluri S."/>
            <person name="Balachadran M.T."/>
            <person name="Sivarajan S.R."/>
            <person name="Patrignani A."/>
            <person name="Gruter S."/>
            <person name="Poveda L."/>
            <person name="Shimizu-Inatsugi R."/>
            <person name="Baeten J."/>
            <person name="Francoijs K.J."/>
            <person name="Nataraja K.N."/>
            <person name="Reddy Y.A.N."/>
            <person name="Phadnis S."/>
            <person name="Ravikumar R.L."/>
            <person name="Schlapbach R."/>
            <person name="Sreeman S.M."/>
            <person name="Shimizu K.K."/>
        </authorList>
    </citation>
    <scope>NUCLEOTIDE SEQUENCE</scope>
</reference>
<sequence>MASRSAVRRATPPQSASSMIPDVVEASHVVKIEGYSRTKGLSNGEHLKSGTFDAGGHIWLLRYYPNGDDSNSAGWISFYLTLHQSSAAEVEASLKFSLLDETGEPVKLYTKVCSSIHTYRTTPNLGWGYGRFIKRKALEESRYLKDDCFRVRCDVVVSKGFRTEASTQFVEVPPPNLHHHLGCLLSSKHGADVTFEVAGETFVAHRNILAARSPVFMAELFGPIKEQTMTSIRVDDIEAKVFSAMLHFIYTDCQPPEVEKSDDTLLMAQHLLVVADRYDIVRLKLICEEKLCNNINSSTVATTLALAEQHGCRGLKAACFEFLKSRNNREATMETDGFDHLMISCPSLIKELLANFAPRP</sequence>
<dbReference type="AlphaFoldDB" id="A0AAV5D3B7"/>
<keyword evidence="6" id="KW-1185">Reference proteome</keyword>
<gene>
    <name evidence="5" type="primary">ga22509</name>
    <name evidence="5" type="ORF">PR202_ga22509</name>
</gene>
<protein>
    <submittedName>
        <fullName evidence="5">Uncharacterized protein</fullName>
    </submittedName>
</protein>
<dbReference type="InterPro" id="IPR011333">
    <property type="entry name" value="SKP1/BTB/POZ_sf"/>
</dbReference>
<dbReference type="InterPro" id="IPR008974">
    <property type="entry name" value="TRAF-like"/>
</dbReference>
<evidence type="ECO:0000256" key="1">
    <source>
        <dbReference type="ARBA" id="ARBA00004906"/>
    </source>
</evidence>
<reference evidence="5" key="2">
    <citation type="submission" date="2021-12" db="EMBL/GenBank/DDBJ databases">
        <title>Resequencing data analysis of finger millet.</title>
        <authorList>
            <person name="Hatakeyama M."/>
            <person name="Aluri S."/>
            <person name="Balachadran M.T."/>
            <person name="Sivarajan S.R."/>
            <person name="Poveda L."/>
            <person name="Shimizu-Inatsugi R."/>
            <person name="Schlapbach R."/>
            <person name="Sreeman S.M."/>
            <person name="Shimizu K.K."/>
        </authorList>
    </citation>
    <scope>NUCLEOTIDE SEQUENCE</scope>
</reference>
<dbReference type="Pfam" id="PF24570">
    <property type="entry name" value="BACK_BPM_SPOP"/>
    <property type="match status" value="1"/>
</dbReference>
<dbReference type="SMART" id="SM00225">
    <property type="entry name" value="BTB"/>
    <property type="match status" value="1"/>
</dbReference>
<organism evidence="5 6">
    <name type="scientific">Eleusine coracana subsp. coracana</name>
    <dbReference type="NCBI Taxonomy" id="191504"/>
    <lineage>
        <taxon>Eukaryota</taxon>
        <taxon>Viridiplantae</taxon>
        <taxon>Streptophyta</taxon>
        <taxon>Embryophyta</taxon>
        <taxon>Tracheophyta</taxon>
        <taxon>Spermatophyta</taxon>
        <taxon>Magnoliopsida</taxon>
        <taxon>Liliopsida</taxon>
        <taxon>Poales</taxon>
        <taxon>Poaceae</taxon>
        <taxon>PACMAD clade</taxon>
        <taxon>Chloridoideae</taxon>
        <taxon>Cynodonteae</taxon>
        <taxon>Eleusininae</taxon>
        <taxon>Eleusine</taxon>
    </lineage>
</organism>
<dbReference type="InterPro" id="IPR045005">
    <property type="entry name" value="BPM1-6"/>
</dbReference>
<dbReference type="InterPro" id="IPR000210">
    <property type="entry name" value="BTB/POZ_dom"/>
</dbReference>
<dbReference type="Pfam" id="PF00651">
    <property type="entry name" value="BTB"/>
    <property type="match status" value="1"/>
</dbReference>
<comment type="similarity">
    <text evidence="2">Belongs to the Tdpoz family.</text>
</comment>
<dbReference type="CDD" id="cd18280">
    <property type="entry name" value="BTB_POZ_BPM_plant"/>
    <property type="match status" value="1"/>
</dbReference>
<evidence type="ECO:0000259" key="4">
    <source>
        <dbReference type="PROSITE" id="PS50144"/>
    </source>
</evidence>
<dbReference type="InterPro" id="IPR002083">
    <property type="entry name" value="MATH/TRAF_dom"/>
</dbReference>
<dbReference type="EMBL" id="BQKI01000011">
    <property type="protein sequence ID" value="GJN04925.1"/>
    <property type="molecule type" value="Genomic_DNA"/>
</dbReference>
<evidence type="ECO:0000256" key="2">
    <source>
        <dbReference type="ARBA" id="ARBA00010846"/>
    </source>
</evidence>
<dbReference type="CDD" id="cd00121">
    <property type="entry name" value="MATH"/>
    <property type="match status" value="1"/>
</dbReference>
<dbReference type="GO" id="GO:0016567">
    <property type="term" value="P:protein ubiquitination"/>
    <property type="evidence" value="ECO:0007669"/>
    <property type="project" value="InterPro"/>
</dbReference>
<accession>A0AAV5D3B7</accession>